<keyword evidence="1" id="KW-0472">Membrane</keyword>
<dbReference type="EMBL" id="CDNC01000001">
    <property type="protein sequence ID" value="CEM60678.1"/>
    <property type="molecule type" value="Genomic_DNA"/>
</dbReference>
<keyword evidence="1" id="KW-1133">Transmembrane helix</keyword>
<evidence type="ECO:0000313" key="4">
    <source>
        <dbReference type="Proteomes" id="UP000042527"/>
    </source>
</evidence>
<evidence type="ECO:0000313" key="5">
    <source>
        <dbReference type="Proteomes" id="UP000323594"/>
    </source>
</evidence>
<keyword evidence="4" id="KW-1185">Reference proteome</keyword>
<dbReference type="Proteomes" id="UP000042527">
    <property type="component" value="Unassembled WGS sequence"/>
</dbReference>
<feature type="transmembrane region" description="Helical" evidence="1">
    <location>
        <begin position="122"/>
        <end position="140"/>
    </location>
</feature>
<dbReference type="InterPro" id="IPR007060">
    <property type="entry name" value="FtsL/DivIC"/>
</dbReference>
<protein>
    <submittedName>
        <fullName evidence="2 3">Septum formation initiator</fullName>
    </submittedName>
</protein>
<evidence type="ECO:0000256" key="1">
    <source>
        <dbReference type="SAM" id="Phobius"/>
    </source>
</evidence>
<sequence length="142" mass="16008">MKLYLKIIFPVFVAVGLYGFLSLFFGQKSFFAMKQMQMQRDALKYHVEALAETTKELGIIIDNLSFDQDTIEVYANQLGYVRDGEFLIKPTNFSGSFTQQLTAGTSFKITKPYTLSDDFCKSLAASAGIIILILEMLFGIKK</sequence>
<reference evidence="3 5" key="3">
    <citation type="submission" date="2019-08" db="EMBL/GenBank/DDBJ databases">
        <authorList>
            <person name="Kuhnert P."/>
        </authorList>
    </citation>
    <scope>NUCLEOTIDE SEQUENCE [LARGE SCALE GENOMIC DNA]</scope>
    <source>
        <strain evidence="3 5">B36.5</strain>
    </source>
</reference>
<reference evidence="4" key="1">
    <citation type="submission" date="2015-01" db="EMBL/GenBank/DDBJ databases">
        <authorList>
            <person name="Manzoor Shahid"/>
            <person name="Zubair Saima"/>
        </authorList>
    </citation>
    <scope>NUCLEOTIDE SEQUENCE [LARGE SCALE GENOMIC DNA]</scope>
    <source>
        <strain evidence="4">V1</strain>
    </source>
</reference>
<dbReference type="OrthoDB" id="360055at2"/>
<evidence type="ECO:0000313" key="3">
    <source>
        <dbReference type="EMBL" id="QEJ98439.1"/>
    </source>
</evidence>
<proteinExistence type="predicted"/>
<gene>
    <name evidence="3" type="ORF">FUT82_10825</name>
    <name evidence="2" type="ORF">TPHV1_10346</name>
</gene>
<dbReference type="Proteomes" id="UP000323594">
    <property type="component" value="Chromosome"/>
</dbReference>
<reference evidence="2" key="2">
    <citation type="submission" date="2015-01" db="EMBL/GenBank/DDBJ databases">
        <authorList>
            <person name="Xiang T."/>
            <person name="Song Y."/>
            <person name="Huang L."/>
            <person name="Wang B."/>
            <person name="Wu P."/>
        </authorList>
    </citation>
    <scope>NUCLEOTIDE SEQUENCE [LARGE SCALE GENOMIC DNA]</scope>
    <source>
        <strain evidence="2">V1</strain>
    </source>
</reference>
<dbReference type="EMBL" id="CP042817">
    <property type="protein sequence ID" value="QEJ98439.1"/>
    <property type="molecule type" value="Genomic_DNA"/>
</dbReference>
<dbReference type="AlphaFoldDB" id="A0A0B7GQG6"/>
<accession>A0A0B7GQG6</accession>
<organism evidence="2 4">
    <name type="scientific">Treponema phagedenis</name>
    <dbReference type="NCBI Taxonomy" id="162"/>
    <lineage>
        <taxon>Bacteria</taxon>
        <taxon>Pseudomonadati</taxon>
        <taxon>Spirochaetota</taxon>
        <taxon>Spirochaetia</taxon>
        <taxon>Spirochaetales</taxon>
        <taxon>Treponemataceae</taxon>
        <taxon>Treponema</taxon>
    </lineage>
</organism>
<dbReference type="Pfam" id="PF04977">
    <property type="entry name" value="DivIC"/>
    <property type="match status" value="1"/>
</dbReference>
<evidence type="ECO:0000313" key="2">
    <source>
        <dbReference type="EMBL" id="CEM60678.1"/>
    </source>
</evidence>
<feature type="transmembrane region" description="Helical" evidence="1">
    <location>
        <begin position="7"/>
        <end position="26"/>
    </location>
</feature>
<name>A0A0B7GQG6_TREPH</name>
<keyword evidence="1" id="KW-0812">Transmembrane</keyword>